<dbReference type="Proteomes" id="UP000676996">
    <property type="component" value="Unassembled WGS sequence"/>
</dbReference>
<dbReference type="RefSeq" id="WP_284054717.1">
    <property type="nucleotide sequence ID" value="NZ_JAGRQC010000004.1"/>
</dbReference>
<keyword evidence="4" id="KW-0472">Membrane</keyword>
<protein>
    <submittedName>
        <fullName evidence="7">Energy transducer TonB</fullName>
    </submittedName>
</protein>
<keyword evidence="8" id="KW-1185">Reference proteome</keyword>
<feature type="signal peptide" evidence="5">
    <location>
        <begin position="1"/>
        <end position="24"/>
    </location>
</feature>
<dbReference type="InterPro" id="IPR037682">
    <property type="entry name" value="TonB_C"/>
</dbReference>
<dbReference type="AlphaFoldDB" id="A0A8T4IHE3"/>
<evidence type="ECO:0000313" key="8">
    <source>
        <dbReference type="Proteomes" id="UP000676996"/>
    </source>
</evidence>
<keyword evidence="3" id="KW-1133">Transmembrane helix</keyword>
<feature type="chain" id="PRO_5035727550" evidence="5">
    <location>
        <begin position="25"/>
        <end position="174"/>
    </location>
</feature>
<dbReference type="InterPro" id="IPR006260">
    <property type="entry name" value="TonB/TolA_C"/>
</dbReference>
<accession>A0A8T4IHE3</accession>
<dbReference type="EMBL" id="JAGRQC010000004">
    <property type="protein sequence ID" value="MBR0553452.1"/>
    <property type="molecule type" value="Genomic_DNA"/>
</dbReference>
<dbReference type="NCBIfam" id="TIGR01352">
    <property type="entry name" value="tonB_Cterm"/>
    <property type="match status" value="1"/>
</dbReference>
<feature type="domain" description="TonB C-terminal" evidence="6">
    <location>
        <begin position="40"/>
        <end position="137"/>
    </location>
</feature>
<dbReference type="SUPFAM" id="SSF74653">
    <property type="entry name" value="TolA/TonB C-terminal domain"/>
    <property type="match status" value="1"/>
</dbReference>
<dbReference type="GO" id="GO:0016020">
    <property type="term" value="C:membrane"/>
    <property type="evidence" value="ECO:0007669"/>
    <property type="project" value="UniProtKB-SubCell"/>
</dbReference>
<reference evidence="7" key="1">
    <citation type="submission" date="2021-04" db="EMBL/GenBank/DDBJ databases">
        <title>Ouciella asimina sp. nov., isolated from the surface seawater in the hydrothermal field of Okinawa Trough.</title>
        <authorList>
            <person name="Shuang W."/>
        </authorList>
    </citation>
    <scope>NUCLEOTIDE SEQUENCE</scope>
    <source>
        <strain evidence="7">LXI357</strain>
    </source>
</reference>
<dbReference type="GO" id="GO:0055085">
    <property type="term" value="P:transmembrane transport"/>
    <property type="evidence" value="ECO:0007669"/>
    <property type="project" value="InterPro"/>
</dbReference>
<keyword evidence="2" id="KW-0812">Transmembrane</keyword>
<evidence type="ECO:0000256" key="3">
    <source>
        <dbReference type="ARBA" id="ARBA00022989"/>
    </source>
</evidence>
<evidence type="ECO:0000313" key="7">
    <source>
        <dbReference type="EMBL" id="MBR0553452.1"/>
    </source>
</evidence>
<keyword evidence="5" id="KW-0732">Signal</keyword>
<gene>
    <name evidence="7" type="ORF">J7S20_13160</name>
</gene>
<dbReference type="Gene3D" id="3.30.1150.10">
    <property type="match status" value="1"/>
</dbReference>
<evidence type="ECO:0000259" key="6">
    <source>
        <dbReference type="PROSITE" id="PS52015"/>
    </source>
</evidence>
<evidence type="ECO:0000256" key="1">
    <source>
        <dbReference type="ARBA" id="ARBA00004167"/>
    </source>
</evidence>
<evidence type="ECO:0000256" key="4">
    <source>
        <dbReference type="ARBA" id="ARBA00023136"/>
    </source>
</evidence>
<proteinExistence type="predicted"/>
<dbReference type="Pfam" id="PF03544">
    <property type="entry name" value="TonB_C"/>
    <property type="match status" value="1"/>
</dbReference>
<sequence length="174" mass="18925">MNMLKSAALAAGFACVLPVGMASGQDSSQMVVTAQPEVTQWAAATSRELERHLYYPRTLFGREPDQGIVTVHFLCSEDGRPANAVIARSSKNAALDRAAVRAVERIRTLHPLPRGATPQQRFSAVILFANSEEGRDRQLRKLQRDGDRANRDWASRAARSGEQVTAMVGLVPAG</sequence>
<organism evidence="7 8">
    <name type="scientific">Stakelama marina</name>
    <dbReference type="NCBI Taxonomy" id="2826939"/>
    <lineage>
        <taxon>Bacteria</taxon>
        <taxon>Pseudomonadati</taxon>
        <taxon>Pseudomonadota</taxon>
        <taxon>Alphaproteobacteria</taxon>
        <taxon>Sphingomonadales</taxon>
        <taxon>Sphingomonadaceae</taxon>
        <taxon>Stakelama</taxon>
    </lineage>
</organism>
<name>A0A8T4IHE3_9SPHN</name>
<comment type="caution">
    <text evidence="7">The sequence shown here is derived from an EMBL/GenBank/DDBJ whole genome shotgun (WGS) entry which is preliminary data.</text>
</comment>
<evidence type="ECO:0000256" key="2">
    <source>
        <dbReference type="ARBA" id="ARBA00022692"/>
    </source>
</evidence>
<comment type="subcellular location">
    <subcellularLocation>
        <location evidence="1">Membrane</location>
        <topology evidence="1">Single-pass membrane protein</topology>
    </subcellularLocation>
</comment>
<evidence type="ECO:0000256" key="5">
    <source>
        <dbReference type="SAM" id="SignalP"/>
    </source>
</evidence>
<dbReference type="PROSITE" id="PS52015">
    <property type="entry name" value="TONB_CTD"/>
    <property type="match status" value="1"/>
</dbReference>